<organism evidence="9">
    <name type="scientific">Fopius arisanus</name>
    <dbReference type="NCBI Taxonomy" id="64838"/>
    <lineage>
        <taxon>Eukaryota</taxon>
        <taxon>Metazoa</taxon>
        <taxon>Ecdysozoa</taxon>
        <taxon>Arthropoda</taxon>
        <taxon>Hexapoda</taxon>
        <taxon>Insecta</taxon>
        <taxon>Pterygota</taxon>
        <taxon>Neoptera</taxon>
        <taxon>Endopterygota</taxon>
        <taxon>Hymenoptera</taxon>
        <taxon>Apocrita</taxon>
        <taxon>Ichneumonoidea</taxon>
        <taxon>Braconidae</taxon>
        <taxon>Opiinae</taxon>
        <taxon>Fopius</taxon>
    </lineage>
</organism>
<dbReference type="InterPro" id="IPR013627">
    <property type="entry name" value="Pol_alpha_B_N"/>
</dbReference>
<evidence type="ECO:0000259" key="8">
    <source>
        <dbReference type="Pfam" id="PF08418"/>
    </source>
</evidence>
<dbReference type="EMBL" id="GBYB01014605">
    <property type="protein sequence ID" value="JAG84372.1"/>
    <property type="molecule type" value="Transcribed_RNA"/>
</dbReference>
<dbReference type="AlphaFoldDB" id="A0A0C9RYZ7"/>
<evidence type="ECO:0000256" key="2">
    <source>
        <dbReference type="ARBA" id="ARBA00007299"/>
    </source>
</evidence>
<accession>A0A0C9RYZ7</accession>
<comment type="function">
    <text evidence="6">Accessory subunit of the DNA polymerase alpha complex (also known as the alpha DNA polymerase-primase complex) which plays an essential role in the initiation of DNA synthesis.</text>
</comment>
<dbReference type="GO" id="GO:0005658">
    <property type="term" value="C:alpha DNA polymerase:primase complex"/>
    <property type="evidence" value="ECO:0007669"/>
    <property type="project" value="TreeGrafter"/>
</dbReference>
<reference evidence="9" key="1">
    <citation type="submission" date="2015-01" db="EMBL/GenBank/DDBJ databases">
        <title>Transcriptome Assembly of Fopius arisanus.</title>
        <authorList>
            <person name="Geib S."/>
        </authorList>
    </citation>
    <scope>NUCLEOTIDE SEQUENCE</scope>
</reference>
<dbReference type="GO" id="GO:0003677">
    <property type="term" value="F:DNA binding"/>
    <property type="evidence" value="ECO:0007669"/>
    <property type="project" value="InterPro"/>
</dbReference>
<keyword evidence="5 6" id="KW-0539">Nucleus</keyword>
<keyword evidence="4 6" id="KW-0235">DNA replication</keyword>
<dbReference type="Gene3D" id="1.10.8.530">
    <property type="entry name" value="DNA polymerase alpha-primase, subunit B, N-terminal domain"/>
    <property type="match status" value="1"/>
</dbReference>
<evidence type="ECO:0000256" key="6">
    <source>
        <dbReference type="PIRNR" id="PIRNR018300"/>
    </source>
</evidence>
<dbReference type="InterPro" id="IPR016722">
    <property type="entry name" value="DNA_pol_alpha_bsu"/>
</dbReference>
<evidence type="ECO:0000256" key="1">
    <source>
        <dbReference type="ARBA" id="ARBA00004123"/>
    </source>
</evidence>
<evidence type="ECO:0000256" key="3">
    <source>
        <dbReference type="ARBA" id="ARBA00018596"/>
    </source>
</evidence>
<dbReference type="Gene3D" id="3.60.21.60">
    <property type="match status" value="2"/>
</dbReference>
<dbReference type="PIRSF" id="PIRSF018300">
    <property type="entry name" value="DNA_pol_alph_2"/>
    <property type="match status" value="1"/>
</dbReference>
<dbReference type="Pfam" id="PF04042">
    <property type="entry name" value="DNA_pol_E_B"/>
    <property type="match status" value="1"/>
</dbReference>
<sequence>MVKEEILTHHFTQLGYAVEDKPVLLKCLDLCDLYNLDEETLVEEWVGYAVSNDHETEGSDPTLKSLTEFENAVLKKRGQTIKIDDEGPKSEMGMLAASAPSKMFVDDEDILEMYGYKSSTPSVKRLRSPEHSIINPEHKVRAVESSYTPASYAAKRELPKRGVDTNISGKVIQQFGNYVETWKNDSTYTVKITSNHPYVPSDQTYMFDILSRRLEILENYCTDVGKRISDLWPKDKEMILTENGMAAIQVPFRTYGRVKCERIGTGSFILQNWFVSEDEEAPDGEPSTRIKENSVLTVLNLSSLKSFSIFPGEMIVVEGINPGSDSFIVREMRSLVGVQPTPPLQMEHTMQVVLACGPFTQSDRLDFQPLINLMQNVAETQPNLLVLVGPFIPQDNEDIKQAIVVNTLQEVFEEFLEKIMNFVKGSSTQVLLIPSSRDAHHDNIYPTPEYFIPQSLKSPNIHTTSDPCMISIDGLSIGATSVDILKHLAGKEMSHNMGGTDRVIRLAEHVLQQACFYPLYPPSKQINMDIEMWEKYGQMKYRPHILLLPSSLKPFCKWSDDTFIINPGDMSKNLYARLKIRPNWASDCLDCEILKV</sequence>
<proteinExistence type="inferred from homology"/>
<dbReference type="Pfam" id="PF08418">
    <property type="entry name" value="Pol_alpha_B_N"/>
    <property type="match status" value="1"/>
</dbReference>
<evidence type="ECO:0000256" key="4">
    <source>
        <dbReference type="ARBA" id="ARBA00022705"/>
    </source>
</evidence>
<dbReference type="InterPro" id="IPR007185">
    <property type="entry name" value="DNA_pol_a/d/e_bsu"/>
</dbReference>
<comment type="subcellular location">
    <subcellularLocation>
        <location evidence="1 6">Nucleus</location>
    </subcellularLocation>
</comment>
<evidence type="ECO:0000256" key="5">
    <source>
        <dbReference type="ARBA" id="ARBA00023242"/>
    </source>
</evidence>
<protein>
    <recommendedName>
        <fullName evidence="3 6">DNA polymerase alpha subunit B</fullName>
    </recommendedName>
</protein>
<comment type="similarity">
    <text evidence="2 6">Belongs to the DNA polymerase alpha subunit B family.</text>
</comment>
<feature type="domain" description="DNA polymerase alpha subunit B N-terminal" evidence="8">
    <location>
        <begin position="7"/>
        <end position="76"/>
    </location>
</feature>
<name>A0A0C9RYZ7_9HYME</name>
<dbReference type="GO" id="GO:0006270">
    <property type="term" value="P:DNA replication initiation"/>
    <property type="evidence" value="ECO:0007669"/>
    <property type="project" value="TreeGrafter"/>
</dbReference>
<dbReference type="PANTHER" id="PTHR23061:SF12">
    <property type="entry name" value="DNA POLYMERASE ALPHA SUBUNIT B"/>
    <property type="match status" value="1"/>
</dbReference>
<dbReference type="PANTHER" id="PTHR23061">
    <property type="entry name" value="DNA POLYMERASE 2 ALPHA 70 KDA SUBUNIT"/>
    <property type="match status" value="1"/>
</dbReference>
<evidence type="ECO:0000259" key="7">
    <source>
        <dbReference type="Pfam" id="PF04042"/>
    </source>
</evidence>
<gene>
    <name evidence="9" type="primary">DNApol-alpha73_1</name>
    <name evidence="9" type="ORF">g.51653</name>
</gene>
<dbReference type="InterPro" id="IPR043034">
    <property type="entry name" value="DNA_pol_alpha_B_N_sf"/>
</dbReference>
<feature type="domain" description="DNA polymerase alpha/delta/epsilon subunit B" evidence="7">
    <location>
        <begin position="352"/>
        <end position="557"/>
    </location>
</feature>
<evidence type="ECO:0000313" key="9">
    <source>
        <dbReference type="EMBL" id="JAG84372.1"/>
    </source>
</evidence>